<dbReference type="InterPro" id="IPR016181">
    <property type="entry name" value="Acyl_CoA_acyltransferase"/>
</dbReference>
<dbReference type="PROSITE" id="PS51186">
    <property type="entry name" value="GNAT"/>
    <property type="match status" value="1"/>
</dbReference>
<evidence type="ECO:0000313" key="2">
    <source>
        <dbReference type="EMBL" id="KAK8101766.1"/>
    </source>
</evidence>
<protein>
    <recommendedName>
        <fullName evidence="1">N-acetyltransferase domain-containing protein</fullName>
    </recommendedName>
</protein>
<proteinExistence type="predicted"/>
<dbReference type="AlphaFoldDB" id="A0AAW0QQR9"/>
<evidence type="ECO:0000259" key="1">
    <source>
        <dbReference type="PROSITE" id="PS51186"/>
    </source>
</evidence>
<evidence type="ECO:0000313" key="3">
    <source>
        <dbReference type="Proteomes" id="UP001392437"/>
    </source>
</evidence>
<feature type="domain" description="N-acetyltransferase" evidence="1">
    <location>
        <begin position="186"/>
        <end position="351"/>
    </location>
</feature>
<dbReference type="EMBL" id="JAQQWP010000009">
    <property type="protein sequence ID" value="KAK8101766.1"/>
    <property type="molecule type" value="Genomic_DNA"/>
</dbReference>
<dbReference type="Proteomes" id="UP001392437">
    <property type="component" value="Unassembled WGS sequence"/>
</dbReference>
<dbReference type="Pfam" id="PF00583">
    <property type="entry name" value="Acetyltransf_1"/>
    <property type="match status" value="1"/>
</dbReference>
<comment type="caution">
    <text evidence="2">The sequence shown here is derived from an EMBL/GenBank/DDBJ whole genome shotgun (WGS) entry which is preliminary data.</text>
</comment>
<sequence>MSHYDTPSGSADIVILRDQEEYIPLSTFLNEDDVIVLLTPLVVPLRREADPGIDPFESLGRALALRHPRIRHVPYTPRDGITEYHVAHIHRAKAIIFVISGKPIASQPSQADIAEVAWMVGNTRPQIVLACYDVQAMGLIKADFPAIIQLPSYSPHLLQQAAAVLFGEPLTRNPVDTTPLQKWVVEALPDGLMAMDVSPFERLWNKCLPEQFQLDRHSLRTLLDRVGYCRHYVVKLPNSGEVVGFCATYTTFLNGGDADLVGSIAAILVEPAYRQRGIGKMLHDEALFQLKRVRGVRRLQLGSTFPRLLCGIPQGSSAIRWFQRRGWRMDFRSDGLGREICDWVLDIQDWPSGNFAAAMSGFSFRVCDMDELDSVKAFVRRESFRNEAMGLCDQYAASECFDVVVGLWESTVVAAALTYLPRSGSQTEQDLPWARAIGPDVGGASCICIATTGDNAAVASRKDAIMFRLLDTCIRSLERQGAKRVFLDGIKGGQEGFQSTGKQNPWWLPPGLTCVTGWRKWASYCEVWQPV</sequence>
<organism evidence="2 3">
    <name type="scientific">Apiospora kogelbergensis</name>
    <dbReference type="NCBI Taxonomy" id="1337665"/>
    <lineage>
        <taxon>Eukaryota</taxon>
        <taxon>Fungi</taxon>
        <taxon>Dikarya</taxon>
        <taxon>Ascomycota</taxon>
        <taxon>Pezizomycotina</taxon>
        <taxon>Sordariomycetes</taxon>
        <taxon>Xylariomycetidae</taxon>
        <taxon>Amphisphaeriales</taxon>
        <taxon>Apiosporaceae</taxon>
        <taxon>Apiospora</taxon>
    </lineage>
</organism>
<reference evidence="2 3" key="1">
    <citation type="submission" date="2023-01" db="EMBL/GenBank/DDBJ databases">
        <title>Analysis of 21 Apiospora genomes using comparative genomics revels a genus with tremendous synthesis potential of carbohydrate active enzymes and secondary metabolites.</title>
        <authorList>
            <person name="Sorensen T."/>
        </authorList>
    </citation>
    <scope>NUCLEOTIDE SEQUENCE [LARGE SCALE GENOMIC DNA]</scope>
    <source>
        <strain evidence="2 3">CBS 117206</strain>
    </source>
</reference>
<dbReference type="GO" id="GO:0016747">
    <property type="term" value="F:acyltransferase activity, transferring groups other than amino-acyl groups"/>
    <property type="evidence" value="ECO:0007669"/>
    <property type="project" value="InterPro"/>
</dbReference>
<dbReference type="SUPFAM" id="SSF55729">
    <property type="entry name" value="Acyl-CoA N-acyltransferases (Nat)"/>
    <property type="match status" value="1"/>
</dbReference>
<name>A0AAW0QQR9_9PEZI</name>
<dbReference type="Gene3D" id="3.40.630.30">
    <property type="match status" value="1"/>
</dbReference>
<accession>A0AAW0QQR9</accession>
<dbReference type="InterPro" id="IPR000182">
    <property type="entry name" value="GNAT_dom"/>
</dbReference>
<keyword evidence="3" id="KW-1185">Reference proteome</keyword>
<dbReference type="CDD" id="cd04301">
    <property type="entry name" value="NAT_SF"/>
    <property type="match status" value="1"/>
</dbReference>
<gene>
    <name evidence="2" type="ORF">PG999_012140</name>
</gene>